<evidence type="ECO:0000259" key="7">
    <source>
        <dbReference type="PROSITE" id="PS50076"/>
    </source>
</evidence>
<evidence type="ECO:0000256" key="2">
    <source>
        <dbReference type="ARBA" id="ARBA00022737"/>
    </source>
</evidence>
<feature type="signal peptide" evidence="6">
    <location>
        <begin position="1"/>
        <end position="22"/>
    </location>
</feature>
<dbReference type="SUPFAM" id="SSF49493">
    <property type="entry name" value="HSP40/DnaJ peptide-binding domain"/>
    <property type="match status" value="2"/>
</dbReference>
<evidence type="ECO:0000313" key="8">
    <source>
        <dbReference type="EMBL" id="TFJ82582.1"/>
    </source>
</evidence>
<keyword evidence="3" id="KW-0863">Zinc-finger</keyword>
<feature type="domain" description="J" evidence="7">
    <location>
        <begin position="69"/>
        <end position="130"/>
    </location>
</feature>
<dbReference type="InterPro" id="IPR008971">
    <property type="entry name" value="HSP40/DnaJ_pept-bd"/>
</dbReference>
<dbReference type="SMART" id="SM00271">
    <property type="entry name" value="DnaJ"/>
    <property type="match status" value="1"/>
</dbReference>
<dbReference type="InterPro" id="IPR036869">
    <property type="entry name" value="J_dom_sf"/>
</dbReference>
<keyword evidence="2" id="KW-0677">Repeat</keyword>
<evidence type="ECO:0000256" key="3">
    <source>
        <dbReference type="ARBA" id="ARBA00022771"/>
    </source>
</evidence>
<proteinExistence type="predicted"/>
<dbReference type="CDD" id="cd06257">
    <property type="entry name" value="DnaJ"/>
    <property type="match status" value="1"/>
</dbReference>
<comment type="caution">
    <text evidence="8">The sequence shown here is derived from an EMBL/GenBank/DDBJ whole genome shotgun (WGS) entry which is preliminary data.</text>
</comment>
<keyword evidence="1" id="KW-0479">Metal-binding</keyword>
<name>A0A4D9CTQ4_9STRA</name>
<evidence type="ECO:0000256" key="6">
    <source>
        <dbReference type="SAM" id="SignalP"/>
    </source>
</evidence>
<dbReference type="InterPro" id="IPR002939">
    <property type="entry name" value="DnaJ_C"/>
</dbReference>
<dbReference type="Proteomes" id="UP000355283">
    <property type="component" value="Unassembled WGS sequence"/>
</dbReference>
<protein>
    <recommendedName>
        <fullName evidence="7">J domain-containing protein</fullName>
    </recommendedName>
</protein>
<keyword evidence="6" id="KW-0732">Signal</keyword>
<dbReference type="OrthoDB" id="550424at2759"/>
<dbReference type="FunFam" id="2.60.260.20:FF:000003">
    <property type="entry name" value="DnaJ subfamily A member 2"/>
    <property type="match status" value="1"/>
</dbReference>
<dbReference type="InterPro" id="IPR001623">
    <property type="entry name" value="DnaJ_domain"/>
</dbReference>
<feature type="compositionally biased region" description="Acidic residues" evidence="5">
    <location>
        <begin position="392"/>
        <end position="401"/>
    </location>
</feature>
<dbReference type="GO" id="GO:0051082">
    <property type="term" value="F:unfolded protein binding"/>
    <property type="evidence" value="ECO:0007669"/>
    <property type="project" value="InterPro"/>
</dbReference>
<dbReference type="PROSITE" id="PS00636">
    <property type="entry name" value="DNAJ_1"/>
    <property type="match status" value="1"/>
</dbReference>
<organism evidence="8 9">
    <name type="scientific">Nannochloropsis salina CCMP1776</name>
    <dbReference type="NCBI Taxonomy" id="1027361"/>
    <lineage>
        <taxon>Eukaryota</taxon>
        <taxon>Sar</taxon>
        <taxon>Stramenopiles</taxon>
        <taxon>Ochrophyta</taxon>
        <taxon>Eustigmatophyceae</taxon>
        <taxon>Eustigmatales</taxon>
        <taxon>Monodopsidaceae</taxon>
        <taxon>Microchloropsis</taxon>
        <taxon>Microchloropsis salina</taxon>
    </lineage>
</organism>
<dbReference type="GO" id="GO:0006457">
    <property type="term" value="P:protein folding"/>
    <property type="evidence" value="ECO:0007669"/>
    <property type="project" value="InterPro"/>
</dbReference>
<keyword evidence="4" id="KW-0862">Zinc</keyword>
<dbReference type="PANTHER" id="PTHR43888">
    <property type="entry name" value="DNAJ-LIKE-2, ISOFORM A-RELATED"/>
    <property type="match status" value="1"/>
</dbReference>
<feature type="region of interest" description="Disordered" evidence="5">
    <location>
        <begin position="48"/>
        <end position="67"/>
    </location>
</feature>
<dbReference type="Pfam" id="PF00226">
    <property type="entry name" value="DnaJ"/>
    <property type="match status" value="1"/>
</dbReference>
<evidence type="ECO:0000256" key="5">
    <source>
        <dbReference type="SAM" id="MobiDB-lite"/>
    </source>
</evidence>
<feature type="chain" id="PRO_5020025339" description="J domain-containing protein" evidence="6">
    <location>
        <begin position="23"/>
        <end position="439"/>
    </location>
</feature>
<dbReference type="PROSITE" id="PS50076">
    <property type="entry name" value="DNAJ_2"/>
    <property type="match status" value="1"/>
</dbReference>
<gene>
    <name evidence="8" type="ORF">NSK_006008</name>
</gene>
<feature type="compositionally biased region" description="Basic and acidic residues" evidence="5">
    <location>
        <begin position="360"/>
        <end position="372"/>
    </location>
</feature>
<keyword evidence="9" id="KW-1185">Reference proteome</keyword>
<dbReference type="Gene3D" id="2.60.260.20">
    <property type="entry name" value="Urease metallochaperone UreE, N-terminal domain"/>
    <property type="match status" value="2"/>
</dbReference>
<dbReference type="InterPro" id="IPR044713">
    <property type="entry name" value="DNJA1/2-like"/>
</dbReference>
<feature type="compositionally biased region" description="Gly residues" evidence="5">
    <location>
        <begin position="378"/>
        <end position="389"/>
    </location>
</feature>
<dbReference type="InterPro" id="IPR018253">
    <property type="entry name" value="DnaJ_domain_CS"/>
</dbReference>
<feature type="region of interest" description="Disordered" evidence="5">
    <location>
        <begin position="360"/>
        <end position="439"/>
    </location>
</feature>
<evidence type="ECO:0000256" key="4">
    <source>
        <dbReference type="ARBA" id="ARBA00022833"/>
    </source>
</evidence>
<evidence type="ECO:0000256" key="1">
    <source>
        <dbReference type="ARBA" id="ARBA00022723"/>
    </source>
</evidence>
<dbReference type="Gene3D" id="1.10.287.110">
    <property type="entry name" value="DnaJ domain"/>
    <property type="match status" value="1"/>
</dbReference>
<feature type="compositionally biased region" description="Gly residues" evidence="5">
    <location>
        <begin position="56"/>
        <end position="66"/>
    </location>
</feature>
<evidence type="ECO:0000313" key="9">
    <source>
        <dbReference type="Proteomes" id="UP000355283"/>
    </source>
</evidence>
<dbReference type="GO" id="GO:0008270">
    <property type="term" value="F:zinc ion binding"/>
    <property type="evidence" value="ECO:0007669"/>
    <property type="project" value="UniProtKB-KW"/>
</dbReference>
<accession>A0A4D9CTQ4</accession>
<dbReference type="PRINTS" id="PR00625">
    <property type="entry name" value="JDOMAIN"/>
</dbReference>
<dbReference type="GO" id="GO:0030544">
    <property type="term" value="F:Hsp70 protein binding"/>
    <property type="evidence" value="ECO:0007669"/>
    <property type="project" value="InterPro"/>
</dbReference>
<feature type="compositionally biased region" description="Basic and acidic residues" evidence="5">
    <location>
        <begin position="412"/>
        <end position="439"/>
    </location>
</feature>
<dbReference type="Pfam" id="PF01556">
    <property type="entry name" value="DnaJ_C"/>
    <property type="match status" value="1"/>
</dbReference>
<dbReference type="EMBL" id="SDOX01000096">
    <property type="protein sequence ID" value="TFJ82582.1"/>
    <property type="molecule type" value="Genomic_DNA"/>
</dbReference>
<dbReference type="AlphaFoldDB" id="A0A4D9CTQ4"/>
<sequence length="439" mass="47413">MERKAWAFICLIWCILIASTTSFDFFQSRTTSGGSFFGGSGGFPGGPGGFYRPDSGGDGENGGDSDQGGYYATLGIPKTSTLSEVKRAYRRLVVRLHPDKGGDEKAFKALQEAYEVLSDPAKRRLYDAYGKAGVEMGSGAQGGRPEDVFSSFFGSGRARGFGGTGGPRRSPNLYLQVELTLEELFKGATRKVRLNRQKVVDRRLVVEPKVLEAAFERGMQDGARLVLAGEAEGLGNAAPGDIVIQVRELKHPTFVRRNADLLCEMKVTLTEALTGFERPLRHLDGRQLWVKGKAGQVTRPGSVWLLEGEGMPVRGEPSLRGRLFIKFAVVFPPSLANLTKEEVERLKAVLPKAPAFVRGKEAEEAEELRPGDPRSFGRWGGGEGAGGTRGWEEEEEEEEEAGWGGGVQAVRGHAEGEARSSARSSERGGEGGREGGESV</sequence>
<dbReference type="CDD" id="cd10747">
    <property type="entry name" value="DnaJ_C"/>
    <property type="match status" value="1"/>
</dbReference>
<reference evidence="8 9" key="1">
    <citation type="submission" date="2019-01" db="EMBL/GenBank/DDBJ databases">
        <title>Nuclear Genome Assembly of the Microalgal Biofuel strain Nannochloropsis salina CCMP1776.</title>
        <authorList>
            <person name="Hovde B."/>
        </authorList>
    </citation>
    <scope>NUCLEOTIDE SEQUENCE [LARGE SCALE GENOMIC DNA]</scope>
    <source>
        <strain evidence="8 9">CCMP1776</strain>
    </source>
</reference>
<dbReference type="SUPFAM" id="SSF46565">
    <property type="entry name" value="Chaperone J-domain"/>
    <property type="match status" value="1"/>
</dbReference>